<feature type="transmembrane region" description="Helical" evidence="10">
    <location>
        <begin position="240"/>
        <end position="262"/>
    </location>
</feature>
<evidence type="ECO:0000313" key="12">
    <source>
        <dbReference type="Proteomes" id="UP000297031"/>
    </source>
</evidence>
<evidence type="ECO:0000256" key="2">
    <source>
        <dbReference type="ARBA" id="ARBA00008417"/>
    </source>
</evidence>
<dbReference type="OrthoDB" id="9811110at2"/>
<name>A0A4P7VNI5_9BACT</name>
<dbReference type="InterPro" id="IPR002528">
    <property type="entry name" value="MATE_fam"/>
</dbReference>
<evidence type="ECO:0000256" key="6">
    <source>
        <dbReference type="ARBA" id="ARBA00022692"/>
    </source>
</evidence>
<dbReference type="AlphaFoldDB" id="A0A4P7VNI5"/>
<dbReference type="RefSeq" id="WP_136410074.1">
    <property type="nucleotide sequence ID" value="NZ_CP039393.1"/>
</dbReference>
<accession>A0A4P7VNI5</accession>
<feature type="transmembrane region" description="Helical" evidence="10">
    <location>
        <begin position="139"/>
        <end position="159"/>
    </location>
</feature>
<feature type="transmembrane region" description="Helical" evidence="10">
    <location>
        <begin position="393"/>
        <end position="417"/>
    </location>
</feature>
<evidence type="ECO:0000256" key="10">
    <source>
        <dbReference type="SAM" id="Phobius"/>
    </source>
</evidence>
<evidence type="ECO:0000313" key="11">
    <source>
        <dbReference type="EMBL" id="QCD35325.1"/>
    </source>
</evidence>
<evidence type="ECO:0000256" key="4">
    <source>
        <dbReference type="ARBA" id="ARBA00022448"/>
    </source>
</evidence>
<comment type="similarity">
    <text evidence="2">Belongs to the multi antimicrobial extrusion (MATE) (TC 2.A.66.1) family. MepA subfamily.</text>
</comment>
<dbReference type="CDD" id="cd13143">
    <property type="entry name" value="MATE_MepA_like"/>
    <property type="match status" value="1"/>
</dbReference>
<keyword evidence="4" id="KW-0813">Transport</keyword>
<keyword evidence="5" id="KW-1003">Cell membrane</keyword>
<dbReference type="GO" id="GO:0042910">
    <property type="term" value="F:xenobiotic transmembrane transporter activity"/>
    <property type="evidence" value="ECO:0007669"/>
    <property type="project" value="InterPro"/>
</dbReference>
<evidence type="ECO:0000256" key="3">
    <source>
        <dbReference type="ARBA" id="ARBA00022106"/>
    </source>
</evidence>
<evidence type="ECO:0000256" key="9">
    <source>
        <dbReference type="ARBA" id="ARBA00023251"/>
    </source>
</evidence>
<keyword evidence="8 10" id="KW-0472">Membrane</keyword>
<keyword evidence="12" id="KW-1185">Reference proteome</keyword>
<sequence length="462" mass="50902">MAKIESPLTLGTKSISKLLVQYSVPAIIASVATSLYNIVDSIFIGQGVGPMAIAGLAITFPLMNLVVAFCTLIAVGGATISSIFIGQKNESRATDVVNNVMVLCLIHSILFGGLTLIFLDDILIFFGATSETIPYAREFMRIILYGTPISYVFIGLNNLMRATGYPKKAMISALLSVLVNVILAPIFIFKLGWGISGAAIATICGQFSAFIWVLFHFMSKSSFIHFKMNNRWFTPTIIQRIYAIGLSPFLMNVCACIVVVFINKSLLDYAGADGNLAVGAYGIINRTTMFFVMIVFGVTQGMQPILGFNFGANKWDRVKNTLYMGIWIGIAITVVGFAVTESFPDTISSFFTKDRTLIDMARNGFRIYFIFYPVVGCQIVIQNFFQSIGKPKLSIFLSLTRQLLFLIPFLIILPKYYGIDGVWASMCGSDLVAFVTAIVTLIIEIRILNKRFLNIKPIEQAV</sequence>
<feature type="transmembrane region" description="Helical" evidence="10">
    <location>
        <begin position="96"/>
        <end position="119"/>
    </location>
</feature>
<organism evidence="11 12">
    <name type="scientific">Muribaculum gordoncarteri</name>
    <dbReference type="NCBI Taxonomy" id="2530390"/>
    <lineage>
        <taxon>Bacteria</taxon>
        <taxon>Pseudomonadati</taxon>
        <taxon>Bacteroidota</taxon>
        <taxon>Bacteroidia</taxon>
        <taxon>Bacteroidales</taxon>
        <taxon>Muribaculaceae</taxon>
        <taxon>Muribaculum</taxon>
    </lineage>
</organism>
<dbReference type="PANTHER" id="PTHR43823:SF3">
    <property type="entry name" value="MULTIDRUG EXPORT PROTEIN MEPA"/>
    <property type="match status" value="1"/>
</dbReference>
<dbReference type="NCBIfam" id="TIGR00797">
    <property type="entry name" value="matE"/>
    <property type="match status" value="1"/>
</dbReference>
<proteinExistence type="inferred from homology"/>
<dbReference type="KEGG" id="mgod:E7746_05170"/>
<dbReference type="GO" id="GO:0046677">
    <property type="term" value="P:response to antibiotic"/>
    <property type="evidence" value="ECO:0007669"/>
    <property type="project" value="UniProtKB-KW"/>
</dbReference>
<dbReference type="InterPro" id="IPR051327">
    <property type="entry name" value="MATE_MepA_subfamily"/>
</dbReference>
<feature type="transmembrane region" description="Helical" evidence="10">
    <location>
        <begin position="363"/>
        <end position="381"/>
    </location>
</feature>
<protein>
    <recommendedName>
        <fullName evidence="3">Multidrug export protein MepA</fullName>
    </recommendedName>
</protein>
<feature type="transmembrane region" description="Helical" evidence="10">
    <location>
        <begin position="195"/>
        <end position="219"/>
    </location>
</feature>
<feature type="transmembrane region" description="Helical" evidence="10">
    <location>
        <begin position="322"/>
        <end position="343"/>
    </location>
</feature>
<dbReference type="GO" id="GO:0015297">
    <property type="term" value="F:antiporter activity"/>
    <property type="evidence" value="ECO:0007669"/>
    <property type="project" value="InterPro"/>
</dbReference>
<reference evidence="11 12" key="1">
    <citation type="submission" date="2019-02" db="EMBL/GenBank/DDBJ databases">
        <title>Isolation and identification of novel species under the genus Muribaculum.</title>
        <authorList>
            <person name="Miyake S."/>
            <person name="Ding Y."/>
            <person name="Low A."/>
            <person name="Soh M."/>
            <person name="Seedorf H."/>
        </authorList>
    </citation>
    <scope>NUCLEOTIDE SEQUENCE [LARGE SCALE GENOMIC DNA]</scope>
    <source>
        <strain evidence="11 12">TLL-A4</strain>
    </source>
</reference>
<feature type="transmembrane region" description="Helical" evidence="10">
    <location>
        <begin position="51"/>
        <end position="84"/>
    </location>
</feature>
<dbReference type="PIRSF" id="PIRSF006603">
    <property type="entry name" value="DinF"/>
    <property type="match status" value="1"/>
</dbReference>
<feature type="transmembrane region" description="Helical" evidence="10">
    <location>
        <begin position="20"/>
        <end position="39"/>
    </location>
</feature>
<evidence type="ECO:0000256" key="1">
    <source>
        <dbReference type="ARBA" id="ARBA00004651"/>
    </source>
</evidence>
<dbReference type="PANTHER" id="PTHR43823">
    <property type="entry name" value="SPORULATION PROTEIN YKVU"/>
    <property type="match status" value="1"/>
</dbReference>
<dbReference type="InterPro" id="IPR045070">
    <property type="entry name" value="MATE_MepA-like"/>
</dbReference>
<feature type="transmembrane region" description="Helical" evidence="10">
    <location>
        <begin position="171"/>
        <end position="189"/>
    </location>
</feature>
<evidence type="ECO:0000256" key="8">
    <source>
        <dbReference type="ARBA" id="ARBA00023136"/>
    </source>
</evidence>
<evidence type="ECO:0000256" key="5">
    <source>
        <dbReference type="ARBA" id="ARBA00022475"/>
    </source>
</evidence>
<feature type="transmembrane region" description="Helical" evidence="10">
    <location>
        <begin position="423"/>
        <end position="443"/>
    </location>
</feature>
<dbReference type="InterPro" id="IPR048279">
    <property type="entry name" value="MdtK-like"/>
</dbReference>
<evidence type="ECO:0000256" key="7">
    <source>
        <dbReference type="ARBA" id="ARBA00022989"/>
    </source>
</evidence>
<keyword evidence="7 10" id="KW-1133">Transmembrane helix</keyword>
<dbReference type="Proteomes" id="UP000297031">
    <property type="component" value="Chromosome"/>
</dbReference>
<dbReference type="Pfam" id="PF01554">
    <property type="entry name" value="MatE"/>
    <property type="match status" value="2"/>
</dbReference>
<dbReference type="EMBL" id="CP039393">
    <property type="protein sequence ID" value="QCD35325.1"/>
    <property type="molecule type" value="Genomic_DNA"/>
</dbReference>
<dbReference type="GO" id="GO:0005886">
    <property type="term" value="C:plasma membrane"/>
    <property type="evidence" value="ECO:0007669"/>
    <property type="project" value="UniProtKB-SubCell"/>
</dbReference>
<keyword evidence="6 10" id="KW-0812">Transmembrane</keyword>
<gene>
    <name evidence="11" type="ORF">E7746_05170</name>
</gene>
<comment type="subcellular location">
    <subcellularLocation>
        <location evidence="1">Cell membrane</location>
        <topology evidence="1">Multi-pass membrane protein</topology>
    </subcellularLocation>
</comment>
<keyword evidence="9" id="KW-0046">Antibiotic resistance</keyword>